<dbReference type="Proteomes" id="UP000637643">
    <property type="component" value="Unassembled WGS sequence"/>
</dbReference>
<proteinExistence type="predicted"/>
<evidence type="ECO:0000313" key="3">
    <source>
        <dbReference type="Proteomes" id="UP000637643"/>
    </source>
</evidence>
<evidence type="ECO:0000259" key="1">
    <source>
        <dbReference type="Pfam" id="PF14399"/>
    </source>
</evidence>
<feature type="domain" description="Butirosin biosynthesis protein H N-terminal" evidence="1">
    <location>
        <begin position="13"/>
        <end position="140"/>
    </location>
</feature>
<comment type="caution">
    <text evidence="2">The sequence shown here is derived from an EMBL/GenBank/DDBJ whole genome shotgun (WGS) entry which is preliminary data.</text>
</comment>
<dbReference type="RefSeq" id="WP_189031311.1">
    <property type="nucleotide sequence ID" value="NZ_BMKR01000042.1"/>
</dbReference>
<reference evidence="2" key="2">
    <citation type="submission" date="2020-09" db="EMBL/GenBank/DDBJ databases">
        <authorList>
            <person name="Sun Q."/>
            <person name="Zhou Y."/>
        </authorList>
    </citation>
    <scope>NUCLEOTIDE SEQUENCE</scope>
    <source>
        <strain evidence="2">CGMCC 1.16134</strain>
    </source>
</reference>
<protein>
    <recommendedName>
        <fullName evidence="1">Butirosin biosynthesis protein H N-terminal domain-containing protein</fullName>
    </recommendedName>
</protein>
<keyword evidence="3" id="KW-1185">Reference proteome</keyword>
<dbReference type="InterPro" id="IPR026935">
    <property type="entry name" value="BtrH_N"/>
</dbReference>
<gene>
    <name evidence="2" type="ORF">GCM10010912_59700</name>
</gene>
<dbReference type="EMBL" id="BMKR01000042">
    <property type="protein sequence ID" value="GGG07092.1"/>
    <property type="molecule type" value="Genomic_DNA"/>
</dbReference>
<organism evidence="2 3">
    <name type="scientific">Paenibacillus albidus</name>
    <dbReference type="NCBI Taxonomy" id="2041023"/>
    <lineage>
        <taxon>Bacteria</taxon>
        <taxon>Bacillati</taxon>
        <taxon>Bacillota</taxon>
        <taxon>Bacilli</taxon>
        <taxon>Bacillales</taxon>
        <taxon>Paenibacillaceae</taxon>
        <taxon>Paenibacillus</taxon>
    </lineage>
</organism>
<sequence length="350" mass="39839">MNSLFTGVQGTECRLACYQNYFHYHNIPLSEALMYFSGKGFQTVYRRDTEGANKQCNLTSDVNGAIRTFCGKYGINIHQSVQKLEQFKQELSRAIQINNPVILKVDAGSLKYHRAFSNSKGVEHYFLIIQMDDSGVYISDGYVPSTPNTTYEGWISWSDLQHSIDTGNVQYVEIDATSLASFRVVWNAEWEMSELYQSVMDAVDDYLIGGFAAEEGIYYGISALEQYTDDMSHFTDWFAGDYTGKMLEQQNILKNWGFLTGRKLLLIALKLLKNTLPFLEPHLRILEQTDAEWKNVNMYLVKAALSKRESDLLLIQNKIVNLAAKETHVLMELQKGRVEGIYAGNKIISS</sequence>
<accession>A0A917FTH7</accession>
<dbReference type="AlphaFoldDB" id="A0A917FTH7"/>
<evidence type="ECO:0000313" key="2">
    <source>
        <dbReference type="EMBL" id="GGG07092.1"/>
    </source>
</evidence>
<reference evidence="2" key="1">
    <citation type="journal article" date="2014" name="Int. J. Syst. Evol. Microbiol.">
        <title>Complete genome sequence of Corynebacterium casei LMG S-19264T (=DSM 44701T), isolated from a smear-ripened cheese.</title>
        <authorList>
            <consortium name="US DOE Joint Genome Institute (JGI-PGF)"/>
            <person name="Walter F."/>
            <person name="Albersmeier A."/>
            <person name="Kalinowski J."/>
            <person name="Ruckert C."/>
        </authorList>
    </citation>
    <scope>NUCLEOTIDE SEQUENCE</scope>
    <source>
        <strain evidence="2">CGMCC 1.16134</strain>
    </source>
</reference>
<name>A0A917FTH7_9BACL</name>
<dbReference type="Pfam" id="PF14399">
    <property type="entry name" value="BtrH_N"/>
    <property type="match status" value="1"/>
</dbReference>